<reference evidence="2 3" key="1">
    <citation type="journal article" date="2021" name="BMC Genomics">
        <title>Datura genome reveals duplications of psychoactive alkaloid biosynthetic genes and high mutation rate following tissue culture.</title>
        <authorList>
            <person name="Rajewski A."/>
            <person name="Carter-House D."/>
            <person name="Stajich J."/>
            <person name="Litt A."/>
        </authorList>
    </citation>
    <scope>NUCLEOTIDE SEQUENCE [LARGE SCALE GENOMIC DNA]</scope>
    <source>
        <strain evidence="2">AR-01</strain>
    </source>
</reference>
<feature type="region of interest" description="Disordered" evidence="1">
    <location>
        <begin position="78"/>
        <end position="101"/>
    </location>
</feature>
<proteinExistence type="predicted"/>
<keyword evidence="3" id="KW-1185">Reference proteome</keyword>
<dbReference type="PANTHER" id="PTHR34377">
    <property type="entry name" value="TETRATRICOPEPTIDE REPEAT (TPR)-LIKE SUPERFAMILY PROTEIN"/>
    <property type="match status" value="1"/>
</dbReference>
<gene>
    <name evidence="2" type="ORF">HAX54_041907</name>
</gene>
<comment type="caution">
    <text evidence="2">The sequence shown here is derived from an EMBL/GenBank/DDBJ whole genome shotgun (WGS) entry which is preliminary data.</text>
</comment>
<dbReference type="EMBL" id="JACEIK010000061">
    <property type="protein sequence ID" value="MCD7448416.1"/>
    <property type="molecule type" value="Genomic_DNA"/>
</dbReference>
<dbReference type="PANTHER" id="PTHR34377:SF3">
    <property type="entry name" value="TETRATRICOPEPTIDE REPEAT (TPR)-LIKE SUPERFAMILY PROTEIN"/>
    <property type="match status" value="1"/>
</dbReference>
<sequence>MDLILLQKNVLSIREMDIHNIPKIVLIALFLVLHPSGSRSQWVSNQPSPLCPSQLALVNHACLSLPLLPVPPPSPPLSLLPPPPPSLSERRRRHRHGRHHGHQETLVEENCCKWMKQVDSECVCDLLVRLPAFLSRPVHHYTVMIDPSCNITFECGSRRFEKQVLPPFP</sequence>
<evidence type="ECO:0008006" key="4">
    <source>
        <dbReference type="Google" id="ProtNLM"/>
    </source>
</evidence>
<protein>
    <recommendedName>
        <fullName evidence="4">Bifunctional inhibitor/plant lipid transfer protein/seed storage helical domain-containing protein</fullName>
    </recommendedName>
</protein>
<evidence type="ECO:0000256" key="1">
    <source>
        <dbReference type="SAM" id="MobiDB-lite"/>
    </source>
</evidence>
<feature type="compositionally biased region" description="Basic residues" evidence="1">
    <location>
        <begin position="90"/>
        <end position="101"/>
    </location>
</feature>
<dbReference type="Proteomes" id="UP000823775">
    <property type="component" value="Unassembled WGS sequence"/>
</dbReference>
<evidence type="ECO:0000313" key="3">
    <source>
        <dbReference type="Proteomes" id="UP000823775"/>
    </source>
</evidence>
<name>A0ABS8RNP3_DATST</name>
<accession>A0ABS8RNP3</accession>
<organism evidence="2 3">
    <name type="scientific">Datura stramonium</name>
    <name type="common">Jimsonweed</name>
    <name type="synonym">Common thornapple</name>
    <dbReference type="NCBI Taxonomy" id="4076"/>
    <lineage>
        <taxon>Eukaryota</taxon>
        <taxon>Viridiplantae</taxon>
        <taxon>Streptophyta</taxon>
        <taxon>Embryophyta</taxon>
        <taxon>Tracheophyta</taxon>
        <taxon>Spermatophyta</taxon>
        <taxon>Magnoliopsida</taxon>
        <taxon>eudicotyledons</taxon>
        <taxon>Gunneridae</taxon>
        <taxon>Pentapetalae</taxon>
        <taxon>asterids</taxon>
        <taxon>lamiids</taxon>
        <taxon>Solanales</taxon>
        <taxon>Solanaceae</taxon>
        <taxon>Solanoideae</taxon>
        <taxon>Datureae</taxon>
        <taxon>Datura</taxon>
    </lineage>
</organism>
<evidence type="ECO:0000313" key="2">
    <source>
        <dbReference type="EMBL" id="MCD7448416.1"/>
    </source>
</evidence>